<sequence length="161" mass="18030">MSAVAWRISMGWFALMHSNELDLWLFLLRGVNAVSGINSLQYLLVKLLAFIDHIEASDSMLPENQNLLSRITALMDRLQPQRMERCADGGSENCSSSQARSRDAVKRLQQYVSENVLMPLHSSTPFSTLGALSANVRAYFQNEDVSSRTFGSSTKNLSNKR</sequence>
<gene>
    <name evidence="1" type="ORF">TTAC_LOCUS3797</name>
</gene>
<dbReference type="Proteomes" id="UP000274429">
    <property type="component" value="Unassembled WGS sequence"/>
</dbReference>
<evidence type="ECO:0000313" key="3">
    <source>
        <dbReference type="WBParaSite" id="TTAC_0000381401-mRNA-1"/>
    </source>
</evidence>
<protein>
    <submittedName>
        <fullName evidence="1 3">Uncharacterized protein</fullName>
    </submittedName>
</protein>
<organism evidence="3">
    <name type="scientific">Hydatigena taeniaeformis</name>
    <name type="common">Feline tapeworm</name>
    <name type="synonym">Taenia taeniaeformis</name>
    <dbReference type="NCBI Taxonomy" id="6205"/>
    <lineage>
        <taxon>Eukaryota</taxon>
        <taxon>Metazoa</taxon>
        <taxon>Spiralia</taxon>
        <taxon>Lophotrochozoa</taxon>
        <taxon>Platyhelminthes</taxon>
        <taxon>Cestoda</taxon>
        <taxon>Eucestoda</taxon>
        <taxon>Cyclophyllidea</taxon>
        <taxon>Taeniidae</taxon>
        <taxon>Hydatigera</taxon>
    </lineage>
</organism>
<accession>A0A0R3WSS4</accession>
<dbReference type="AlphaFoldDB" id="A0A0R3WSS4"/>
<dbReference type="EMBL" id="UYWX01003076">
    <property type="protein sequence ID" value="VDM23405.1"/>
    <property type="molecule type" value="Genomic_DNA"/>
</dbReference>
<reference evidence="3" key="1">
    <citation type="submission" date="2017-02" db="UniProtKB">
        <authorList>
            <consortium name="WormBaseParasite"/>
        </authorList>
    </citation>
    <scope>IDENTIFICATION</scope>
</reference>
<dbReference type="WBParaSite" id="TTAC_0000381401-mRNA-1">
    <property type="protein sequence ID" value="TTAC_0000381401-mRNA-1"/>
    <property type="gene ID" value="TTAC_0000381401"/>
</dbReference>
<evidence type="ECO:0000313" key="2">
    <source>
        <dbReference type="Proteomes" id="UP000274429"/>
    </source>
</evidence>
<evidence type="ECO:0000313" key="1">
    <source>
        <dbReference type="EMBL" id="VDM23405.1"/>
    </source>
</evidence>
<proteinExistence type="predicted"/>
<reference evidence="1 2" key="2">
    <citation type="submission" date="2018-11" db="EMBL/GenBank/DDBJ databases">
        <authorList>
            <consortium name="Pathogen Informatics"/>
        </authorList>
    </citation>
    <scope>NUCLEOTIDE SEQUENCE [LARGE SCALE GENOMIC DNA]</scope>
</reference>
<keyword evidence="2" id="KW-1185">Reference proteome</keyword>
<name>A0A0R3WSS4_HYDTA</name>